<keyword evidence="4" id="KW-1185">Reference proteome</keyword>
<dbReference type="RefSeq" id="WP_378017795.1">
    <property type="nucleotide sequence ID" value="NZ_JBHSKT010000007.1"/>
</dbReference>
<sequence length="275" mass="30231">MKDIADYVPGPPPKWVERFARFGLIAKGIVYSLVGMLAFMAAFELRGSSEREADKKGVFQFVLEQPMGKVMLALIGIGLLFYAAWRFIQALRDSENKGKNAKGIGRRIGYLFSGLVYGGLAIYALKLVLGKPASNSDSRQTLASELLSQPFGQWLLGAVALGMAIIGIYQIYYGLSDKYKKNVQASGIKSEYESLMIRAGKFGYMARGVVWLLIGYLFLRAAMHANPKEAGGTGSAFQFLEEASYGSFLLGAVAFGLFCYGVFMFMRARYQPIST</sequence>
<keyword evidence="1" id="KW-0812">Transmembrane</keyword>
<reference evidence="4" key="1">
    <citation type="journal article" date="2019" name="Int. J. Syst. Evol. Microbiol.">
        <title>The Global Catalogue of Microorganisms (GCM) 10K type strain sequencing project: providing services to taxonomists for standard genome sequencing and annotation.</title>
        <authorList>
            <consortium name="The Broad Institute Genomics Platform"/>
            <consortium name="The Broad Institute Genome Sequencing Center for Infectious Disease"/>
            <person name="Wu L."/>
            <person name="Ma J."/>
        </authorList>
    </citation>
    <scope>NUCLEOTIDE SEQUENCE [LARGE SCALE GENOMIC DNA]</scope>
    <source>
        <strain evidence="4">KACC 12602</strain>
    </source>
</reference>
<protein>
    <submittedName>
        <fullName evidence="3">DUF1206 domain-containing protein</fullName>
    </submittedName>
</protein>
<dbReference type="EMBL" id="JBHSKT010000007">
    <property type="protein sequence ID" value="MFC5271431.1"/>
    <property type="molecule type" value="Genomic_DNA"/>
</dbReference>
<dbReference type="InterPro" id="IPR009597">
    <property type="entry name" value="DUF1206"/>
</dbReference>
<feature type="domain" description="DUF1206" evidence="2">
    <location>
        <begin position="22"/>
        <end position="92"/>
    </location>
</feature>
<organism evidence="3 4">
    <name type="scientific">Adhaeribacter terreus</name>
    <dbReference type="NCBI Taxonomy" id="529703"/>
    <lineage>
        <taxon>Bacteria</taxon>
        <taxon>Pseudomonadati</taxon>
        <taxon>Bacteroidota</taxon>
        <taxon>Cytophagia</taxon>
        <taxon>Cytophagales</taxon>
        <taxon>Hymenobacteraceae</taxon>
        <taxon>Adhaeribacter</taxon>
    </lineage>
</organism>
<feature type="transmembrane region" description="Helical" evidence="1">
    <location>
        <begin position="70"/>
        <end position="88"/>
    </location>
</feature>
<feature type="transmembrane region" description="Helical" evidence="1">
    <location>
        <begin position="108"/>
        <end position="129"/>
    </location>
</feature>
<feature type="domain" description="DUF1206" evidence="2">
    <location>
        <begin position="108"/>
        <end position="175"/>
    </location>
</feature>
<feature type="transmembrane region" description="Helical" evidence="1">
    <location>
        <begin position="24"/>
        <end position="43"/>
    </location>
</feature>
<name>A0ABW0EEN2_9BACT</name>
<keyword evidence="1" id="KW-1133">Transmembrane helix</keyword>
<proteinExistence type="predicted"/>
<comment type="caution">
    <text evidence="3">The sequence shown here is derived from an EMBL/GenBank/DDBJ whole genome shotgun (WGS) entry which is preliminary data.</text>
</comment>
<feature type="transmembrane region" description="Helical" evidence="1">
    <location>
        <begin position="243"/>
        <end position="266"/>
    </location>
</feature>
<feature type="domain" description="DUF1206" evidence="2">
    <location>
        <begin position="202"/>
        <end position="270"/>
    </location>
</feature>
<accession>A0ABW0EEN2</accession>
<feature type="transmembrane region" description="Helical" evidence="1">
    <location>
        <begin position="151"/>
        <end position="172"/>
    </location>
</feature>
<feature type="transmembrane region" description="Helical" evidence="1">
    <location>
        <begin position="204"/>
        <end position="223"/>
    </location>
</feature>
<evidence type="ECO:0000313" key="4">
    <source>
        <dbReference type="Proteomes" id="UP001596161"/>
    </source>
</evidence>
<gene>
    <name evidence="3" type="ORF">ACFPIB_12470</name>
</gene>
<dbReference type="Proteomes" id="UP001596161">
    <property type="component" value="Unassembled WGS sequence"/>
</dbReference>
<evidence type="ECO:0000256" key="1">
    <source>
        <dbReference type="SAM" id="Phobius"/>
    </source>
</evidence>
<evidence type="ECO:0000313" key="3">
    <source>
        <dbReference type="EMBL" id="MFC5271431.1"/>
    </source>
</evidence>
<keyword evidence="1" id="KW-0472">Membrane</keyword>
<dbReference type="Pfam" id="PF06724">
    <property type="entry name" value="DUF1206"/>
    <property type="match status" value="3"/>
</dbReference>
<evidence type="ECO:0000259" key="2">
    <source>
        <dbReference type="Pfam" id="PF06724"/>
    </source>
</evidence>